<feature type="region of interest" description="Disordered" evidence="1">
    <location>
        <begin position="238"/>
        <end position="284"/>
    </location>
</feature>
<gene>
    <name evidence="2" type="ORF">BpHYR1_043718</name>
</gene>
<keyword evidence="3" id="KW-1185">Reference proteome</keyword>
<dbReference type="OrthoDB" id="10521137at2759"/>
<evidence type="ECO:0000313" key="3">
    <source>
        <dbReference type="Proteomes" id="UP000276133"/>
    </source>
</evidence>
<evidence type="ECO:0000256" key="1">
    <source>
        <dbReference type="SAM" id="MobiDB-lite"/>
    </source>
</evidence>
<protein>
    <submittedName>
        <fullName evidence="2">Uncharacterized protein</fullName>
    </submittedName>
</protein>
<dbReference type="Proteomes" id="UP000276133">
    <property type="component" value="Unassembled WGS sequence"/>
</dbReference>
<sequence length="405" mass="46137">MSFLNLISDIFKENLIQTPIQLKQQYKGNETSENLKTEAEIQVLLVLEEYINTNIISHKLPIDEDFVWEVANSFLFGEIYPSFFSIAPELILSLMEELGYDKEENLDESCNSSNPASASNSLVVTPNKSPSLLLKNDNNYSQFSESFSKEESDNTASAGVSKLNALFEDFCSKNEFEANESDELIPSQKNEEKDNDSDDLLNDFKKKKQINRFSSFSGSSTTGRSIVIQSKKRMRLKIRSPCKDSSSSVMSKATGENLKKSPGTKTQNILTDDDNGKKRPRTYLITDTPDHKQKTTIIRTKQEKIRKRFSFQPLSTNSNLNNNSLPVIPDTPVKDDNRFINNSEPMPPIGIISSREIKISQTCIDMENKTYLENGSLFLNFLRKYDLNKLFKIQIVLNYLIAKRY</sequence>
<name>A0A3M7PPD3_BRAPC</name>
<reference evidence="2 3" key="1">
    <citation type="journal article" date="2018" name="Sci. Rep.">
        <title>Genomic signatures of local adaptation to the degree of environmental predictability in rotifers.</title>
        <authorList>
            <person name="Franch-Gras L."/>
            <person name="Hahn C."/>
            <person name="Garcia-Roger E.M."/>
            <person name="Carmona M.J."/>
            <person name="Serra M."/>
            <person name="Gomez A."/>
        </authorList>
    </citation>
    <scope>NUCLEOTIDE SEQUENCE [LARGE SCALE GENOMIC DNA]</scope>
    <source>
        <strain evidence="2">HYR1</strain>
    </source>
</reference>
<organism evidence="2 3">
    <name type="scientific">Brachionus plicatilis</name>
    <name type="common">Marine rotifer</name>
    <name type="synonym">Brachionus muelleri</name>
    <dbReference type="NCBI Taxonomy" id="10195"/>
    <lineage>
        <taxon>Eukaryota</taxon>
        <taxon>Metazoa</taxon>
        <taxon>Spiralia</taxon>
        <taxon>Gnathifera</taxon>
        <taxon>Rotifera</taxon>
        <taxon>Eurotatoria</taxon>
        <taxon>Monogononta</taxon>
        <taxon>Pseudotrocha</taxon>
        <taxon>Ploima</taxon>
        <taxon>Brachionidae</taxon>
        <taxon>Brachionus</taxon>
    </lineage>
</organism>
<dbReference type="AlphaFoldDB" id="A0A3M7PPD3"/>
<accession>A0A3M7PPD3</accession>
<comment type="caution">
    <text evidence="2">The sequence shown here is derived from an EMBL/GenBank/DDBJ whole genome shotgun (WGS) entry which is preliminary data.</text>
</comment>
<proteinExistence type="predicted"/>
<feature type="region of interest" description="Disordered" evidence="1">
    <location>
        <begin position="178"/>
        <end position="200"/>
    </location>
</feature>
<dbReference type="EMBL" id="REGN01009510">
    <property type="protein sequence ID" value="RNA00997.1"/>
    <property type="molecule type" value="Genomic_DNA"/>
</dbReference>
<evidence type="ECO:0000313" key="2">
    <source>
        <dbReference type="EMBL" id="RNA00997.1"/>
    </source>
</evidence>
<feature type="region of interest" description="Disordered" evidence="1">
    <location>
        <begin position="105"/>
        <end position="124"/>
    </location>
</feature>
<feature type="compositionally biased region" description="Low complexity" evidence="1">
    <location>
        <begin position="109"/>
        <end position="121"/>
    </location>
</feature>